<dbReference type="Pfam" id="PF03816">
    <property type="entry name" value="LytR_cpsA_psr"/>
    <property type="match status" value="1"/>
</dbReference>
<dbReference type="AlphaFoldDB" id="A0A367ZPD3"/>
<accession>A0A367ZPD3</accession>
<name>A0A367ZPD3_9BACT</name>
<dbReference type="InterPro" id="IPR050922">
    <property type="entry name" value="LytR/CpsA/Psr_CW_biosynth"/>
</dbReference>
<protein>
    <recommendedName>
        <fullName evidence="3">Cell envelope-related transcriptional attenuator domain-containing protein</fullName>
    </recommendedName>
</protein>
<dbReference type="PANTHER" id="PTHR33392:SF6">
    <property type="entry name" value="POLYISOPRENYL-TEICHOIC ACID--PEPTIDOGLYCAN TEICHOIC ACID TRANSFERASE TAGU"/>
    <property type="match status" value="1"/>
</dbReference>
<dbReference type="InterPro" id="IPR004474">
    <property type="entry name" value="LytR_CpsA_psr"/>
</dbReference>
<sequence length="363" mass="39337">MFFLLTVTFFLGLARKWTLVTPPDEWVMTESGGALVEGQKPGRLNILVMGIDSVEGTHRTDTLFLLGISPAERKIAILSIPRDTRVVINGVGRKINEVMARFGEYVLRSMIENLMEIRINRSVKVDFQGFINLIDLMGGIDIVIEQPMHYDDHWGKLHIHFDKGPAHLDGKKALEYVRFRADANADLGRIKRQQKFLAQVLAKLQTPAMLMRLPTLLAEGLKHVETDLSLAELLELATAMRGGPIDVQTMSLPGEARYVDKISFILPYKEEAVKIGAKHFSNLMVMELDASFTVPLPASDTPASGVAELAGGGAKAATSPVALPATRSALLPATSSALLPTTSPMPPPAASGAPDLPASGAMP</sequence>
<dbReference type="NCBIfam" id="TIGR00350">
    <property type="entry name" value="lytR_cpsA_psr"/>
    <property type="match status" value="1"/>
</dbReference>
<evidence type="ECO:0000313" key="4">
    <source>
        <dbReference type="EMBL" id="RCK79988.1"/>
    </source>
</evidence>
<dbReference type="EMBL" id="QOQW01000009">
    <property type="protein sequence ID" value="RCK79988.1"/>
    <property type="molecule type" value="Genomic_DNA"/>
</dbReference>
<gene>
    <name evidence="4" type="ORF">OZSIB_3857</name>
</gene>
<evidence type="ECO:0000313" key="5">
    <source>
        <dbReference type="Proteomes" id="UP000252355"/>
    </source>
</evidence>
<feature type="domain" description="Cell envelope-related transcriptional attenuator" evidence="3">
    <location>
        <begin position="59"/>
        <end position="205"/>
    </location>
</feature>
<dbReference type="PANTHER" id="PTHR33392">
    <property type="entry name" value="POLYISOPRENYL-TEICHOIC ACID--PEPTIDOGLYCAN TEICHOIC ACID TRANSFERASE TAGU"/>
    <property type="match status" value="1"/>
</dbReference>
<feature type="region of interest" description="Disordered" evidence="2">
    <location>
        <begin position="334"/>
        <end position="363"/>
    </location>
</feature>
<proteinExistence type="inferred from homology"/>
<dbReference type="Gene3D" id="3.40.630.190">
    <property type="entry name" value="LCP protein"/>
    <property type="match status" value="1"/>
</dbReference>
<evidence type="ECO:0000256" key="1">
    <source>
        <dbReference type="ARBA" id="ARBA00006068"/>
    </source>
</evidence>
<dbReference type="Proteomes" id="UP000252355">
    <property type="component" value="Unassembled WGS sequence"/>
</dbReference>
<reference evidence="4 5" key="1">
    <citation type="submission" date="2018-05" db="EMBL/GenBank/DDBJ databases">
        <title>A metagenomic window into the 2 km-deep terrestrial subsurface aquifer revealed taxonomically and functionally diverse microbial community comprising novel uncultured bacterial lineages.</title>
        <authorList>
            <person name="Kadnikov V.V."/>
            <person name="Mardanov A.V."/>
            <person name="Beletsky A.V."/>
            <person name="Banks D."/>
            <person name="Pimenov N.V."/>
            <person name="Frank Y.A."/>
            <person name="Karnachuk O.V."/>
            <person name="Ravin N.V."/>
        </authorList>
    </citation>
    <scope>NUCLEOTIDE SEQUENCE [LARGE SCALE GENOMIC DNA]</scope>
    <source>
        <strain evidence="4">BY5</strain>
    </source>
</reference>
<evidence type="ECO:0000256" key="2">
    <source>
        <dbReference type="SAM" id="MobiDB-lite"/>
    </source>
</evidence>
<evidence type="ECO:0000259" key="3">
    <source>
        <dbReference type="Pfam" id="PF03816"/>
    </source>
</evidence>
<organism evidence="4 5">
    <name type="scientific">Candidatus Ozemobacter sibiricus</name>
    <dbReference type="NCBI Taxonomy" id="2268124"/>
    <lineage>
        <taxon>Bacteria</taxon>
        <taxon>Candidatus Ozemobacteria</taxon>
        <taxon>Candidatus Ozemobacterales</taxon>
        <taxon>Candidatus Ozemobacteraceae</taxon>
        <taxon>Candidatus Ozemobacter</taxon>
    </lineage>
</organism>
<comment type="similarity">
    <text evidence="1">Belongs to the LytR/CpsA/Psr (LCP) family.</text>
</comment>
<comment type="caution">
    <text evidence="4">The sequence shown here is derived from an EMBL/GenBank/DDBJ whole genome shotgun (WGS) entry which is preliminary data.</text>
</comment>